<sequence length="315" mass="33298">MVSRVLVLAAAAAAPAWGFRVPARTMRMSADVPATIVGLGRIGGLIASVGDGKDTIVGRQDKIAADGSGPIYVCTRNDVLDGIVADCPEGRREDLVFMQNGFIESWMKGKGLEDNTQALLYFAVTKAGADPIDGVTPLNPEGLTAATGKWGAALTARLAKAGLKCNDVDAVAYRAKMFEKLFWISCLMLVGAAHDCASVGDAQKEHGEELAALIAELAAAVTARYGIEFEAGVVERLFAYTDVVANFPCGVKEFEWRNGFFWALSREAVKAAGGDEAADVCPIHTKLLRGLEAEGKIGFDLPGEPDMQLLMGTTA</sequence>
<proteinExistence type="predicted"/>
<dbReference type="EMBL" id="HBGJ01001056">
    <property type="protein sequence ID" value="CAD9242420.1"/>
    <property type="molecule type" value="Transcribed_RNA"/>
</dbReference>
<name>A0A7S1TQA1_9STRA</name>
<evidence type="ECO:0000313" key="2">
    <source>
        <dbReference type="EMBL" id="CAD9242420.1"/>
    </source>
</evidence>
<protein>
    <submittedName>
        <fullName evidence="2">Uncharacterized protein</fullName>
    </submittedName>
</protein>
<reference evidence="2" key="1">
    <citation type="submission" date="2021-01" db="EMBL/GenBank/DDBJ databases">
        <authorList>
            <person name="Corre E."/>
            <person name="Pelletier E."/>
            <person name="Niang G."/>
            <person name="Scheremetjew M."/>
            <person name="Finn R."/>
            <person name="Kale V."/>
            <person name="Holt S."/>
            <person name="Cochrane G."/>
            <person name="Meng A."/>
            <person name="Brown T."/>
            <person name="Cohen L."/>
        </authorList>
    </citation>
    <scope>NUCLEOTIDE SEQUENCE</scope>
    <source>
        <strain evidence="2">CCMP2877</strain>
    </source>
</reference>
<evidence type="ECO:0000256" key="1">
    <source>
        <dbReference type="SAM" id="SignalP"/>
    </source>
</evidence>
<gene>
    <name evidence="2" type="ORF">PPAR1163_LOCUS763</name>
</gene>
<dbReference type="AlphaFoldDB" id="A0A7S1TQA1"/>
<keyword evidence="1" id="KW-0732">Signal</keyword>
<organism evidence="2">
    <name type="scientific">Phaeomonas parva</name>
    <dbReference type="NCBI Taxonomy" id="124430"/>
    <lineage>
        <taxon>Eukaryota</taxon>
        <taxon>Sar</taxon>
        <taxon>Stramenopiles</taxon>
        <taxon>Ochrophyta</taxon>
        <taxon>Pinguiophyceae</taxon>
        <taxon>Pinguiochrysidales</taxon>
        <taxon>Pinguiochrysidaceae</taxon>
        <taxon>Phaeomonas</taxon>
    </lineage>
</organism>
<accession>A0A7S1TQA1</accession>
<dbReference type="PANTHER" id="PTHR34044:SF1">
    <property type="entry name" value="NUCLEAR PROTEIN"/>
    <property type="match status" value="1"/>
</dbReference>
<feature type="signal peptide" evidence="1">
    <location>
        <begin position="1"/>
        <end position="18"/>
    </location>
</feature>
<feature type="chain" id="PRO_5030672596" evidence="1">
    <location>
        <begin position="19"/>
        <end position="315"/>
    </location>
</feature>
<dbReference type="PANTHER" id="PTHR34044">
    <property type="entry name" value="NUCLEAR PROTEIN"/>
    <property type="match status" value="1"/>
</dbReference>